<reference evidence="7 8" key="1">
    <citation type="journal article" date="2014" name="BMC Genomics">
        <title>Comparative genome sequencing reveals chemotype-specific gene clusters in the toxigenic black mold Stachybotrys.</title>
        <authorList>
            <person name="Semeiks J."/>
            <person name="Borek D."/>
            <person name="Otwinowski Z."/>
            <person name="Grishin N.V."/>
        </authorList>
    </citation>
    <scope>NUCLEOTIDE SEQUENCE [LARGE SCALE GENOMIC DNA]</scope>
    <source>
        <strain evidence="7 8">IBT 40285</strain>
    </source>
</reference>
<accession>A0A084QGR9</accession>
<evidence type="ECO:0000313" key="8">
    <source>
        <dbReference type="Proteomes" id="UP000028524"/>
    </source>
</evidence>
<protein>
    <recommendedName>
        <fullName evidence="6">MARVEL domain-containing protein</fullName>
    </recommendedName>
</protein>
<name>A0A084QGR9_STAC4</name>
<feature type="transmembrane region" description="Helical" evidence="5">
    <location>
        <begin position="20"/>
        <end position="39"/>
    </location>
</feature>
<dbReference type="Pfam" id="PF01284">
    <property type="entry name" value="MARVEL"/>
    <property type="match status" value="1"/>
</dbReference>
<proteinExistence type="predicted"/>
<evidence type="ECO:0000256" key="3">
    <source>
        <dbReference type="ARBA" id="ARBA00022989"/>
    </source>
</evidence>
<dbReference type="PANTHER" id="PTHR39608">
    <property type="entry name" value="INTEGRAL MEMBRANE PROTEIN (AFU_ORTHOLOGUE AFUA_5G08640)"/>
    <property type="match status" value="1"/>
</dbReference>
<dbReference type="OMA" id="ACSARWY"/>
<dbReference type="InterPro" id="IPR008253">
    <property type="entry name" value="Marvel"/>
</dbReference>
<dbReference type="Proteomes" id="UP000028524">
    <property type="component" value="Unassembled WGS sequence"/>
</dbReference>
<evidence type="ECO:0000259" key="6">
    <source>
        <dbReference type="Pfam" id="PF01284"/>
    </source>
</evidence>
<dbReference type="PANTHER" id="PTHR39608:SF1">
    <property type="entry name" value="INTEGRAL MEMBRANE PROTEIN (AFU_ORTHOLOGUE AFUA_5G08640)"/>
    <property type="match status" value="1"/>
</dbReference>
<gene>
    <name evidence="7" type="ORF">S40285_09186</name>
</gene>
<feature type="transmembrane region" description="Helical" evidence="5">
    <location>
        <begin position="132"/>
        <end position="154"/>
    </location>
</feature>
<keyword evidence="2 5" id="KW-0812">Transmembrane</keyword>
<keyword evidence="8" id="KW-1185">Reference proteome</keyword>
<evidence type="ECO:0000256" key="2">
    <source>
        <dbReference type="ARBA" id="ARBA00022692"/>
    </source>
</evidence>
<evidence type="ECO:0000256" key="4">
    <source>
        <dbReference type="ARBA" id="ARBA00023136"/>
    </source>
</evidence>
<feature type="transmembrane region" description="Helical" evidence="5">
    <location>
        <begin position="74"/>
        <end position="96"/>
    </location>
</feature>
<dbReference type="EMBL" id="KL660755">
    <property type="protein sequence ID" value="KFA63154.1"/>
    <property type="molecule type" value="Genomic_DNA"/>
</dbReference>
<dbReference type="GO" id="GO:0016020">
    <property type="term" value="C:membrane"/>
    <property type="evidence" value="ECO:0007669"/>
    <property type="project" value="UniProtKB-SubCell"/>
</dbReference>
<evidence type="ECO:0000313" key="7">
    <source>
        <dbReference type="EMBL" id="KFA63154.1"/>
    </source>
</evidence>
<keyword evidence="3 5" id="KW-1133">Transmembrane helix</keyword>
<dbReference type="OrthoDB" id="4074965at2759"/>
<dbReference type="FunCoup" id="A0A084QGR9">
    <property type="interactions" value="15"/>
</dbReference>
<evidence type="ECO:0000256" key="5">
    <source>
        <dbReference type="SAM" id="Phobius"/>
    </source>
</evidence>
<feature type="domain" description="MARVEL" evidence="6">
    <location>
        <begin position="14"/>
        <end position="148"/>
    </location>
</feature>
<feature type="transmembrane region" description="Helical" evidence="5">
    <location>
        <begin position="51"/>
        <end position="68"/>
    </location>
</feature>
<dbReference type="AlphaFoldDB" id="A0A084QGR9"/>
<organism evidence="7 8">
    <name type="scientific">Stachybotrys chlorohalonatus (strain IBT 40285)</name>
    <dbReference type="NCBI Taxonomy" id="1283841"/>
    <lineage>
        <taxon>Eukaryota</taxon>
        <taxon>Fungi</taxon>
        <taxon>Dikarya</taxon>
        <taxon>Ascomycota</taxon>
        <taxon>Pezizomycotina</taxon>
        <taxon>Sordariomycetes</taxon>
        <taxon>Hypocreomycetidae</taxon>
        <taxon>Hypocreales</taxon>
        <taxon>Stachybotryaceae</taxon>
        <taxon>Stachybotrys</taxon>
    </lineage>
</organism>
<dbReference type="InParanoid" id="A0A084QGR9"/>
<evidence type="ECO:0000256" key="1">
    <source>
        <dbReference type="ARBA" id="ARBA00004141"/>
    </source>
</evidence>
<sequence length="176" mass="20133">MAPEHATGTTHKVISVLLRFGEFASSAIVLGLLSRISYLISDAHAHVDGRIIYAMVVAGMSIVYSVFFCPPFKSLFLSFPVDFILFVMWLIAYCLLQTRTAGRGCSARWYITYWGWYWDRYDNGGCGSWRTVLAFSFIAWVLHLASGILGAYVFHTYIRLEETKRDFKHHAEKLTR</sequence>
<comment type="subcellular location">
    <subcellularLocation>
        <location evidence="1">Membrane</location>
        <topology evidence="1">Multi-pass membrane protein</topology>
    </subcellularLocation>
</comment>
<dbReference type="HOGENOM" id="CLU_079951_1_1_1"/>
<keyword evidence="4 5" id="KW-0472">Membrane</keyword>